<feature type="transmembrane region" description="Helical" evidence="1">
    <location>
        <begin position="197"/>
        <end position="216"/>
    </location>
</feature>
<feature type="transmembrane region" description="Helical" evidence="1">
    <location>
        <begin position="165"/>
        <end position="185"/>
    </location>
</feature>
<evidence type="ECO:0000256" key="1">
    <source>
        <dbReference type="SAM" id="Phobius"/>
    </source>
</evidence>
<keyword evidence="1" id="KW-0812">Transmembrane</keyword>
<accession>A0A3B0UBN4</accession>
<name>A0A3B0UBN4_9ZZZZ</name>
<organism evidence="2">
    <name type="scientific">hydrothermal vent metagenome</name>
    <dbReference type="NCBI Taxonomy" id="652676"/>
    <lineage>
        <taxon>unclassified sequences</taxon>
        <taxon>metagenomes</taxon>
        <taxon>ecological metagenomes</taxon>
    </lineage>
</organism>
<sequence length="220" mass="26374">MVEAIKIISQNKDWITIVFLAILIILTITKVVFNERLFRTNVFFLSRKYLSIYFNKEKRRLLNGFQILLFCVQLLVLSLLFFLTNVYFGFHSEILNFKGYLLILFLVSLYFGLVYVLGFLLAYLFSFKDEYSKIVFEKLNYFNNVILWLLPFLFISVYLKYYNKLFFEITVILFVLLLIVRYVLILSMNKKLIFNNLFYFILYICALEIAPLIIVLKLTF</sequence>
<protein>
    <recommendedName>
        <fullName evidence="3">DUF4271 domain-containing protein</fullName>
    </recommendedName>
</protein>
<evidence type="ECO:0008006" key="3">
    <source>
        <dbReference type="Google" id="ProtNLM"/>
    </source>
</evidence>
<keyword evidence="1" id="KW-1133">Transmembrane helix</keyword>
<evidence type="ECO:0000313" key="2">
    <source>
        <dbReference type="EMBL" id="VAW21999.1"/>
    </source>
</evidence>
<dbReference type="InterPro" id="IPR025367">
    <property type="entry name" value="DUF4271"/>
</dbReference>
<keyword evidence="1" id="KW-0472">Membrane</keyword>
<gene>
    <name evidence="2" type="ORF">MNBD_BACTEROID04-49</name>
</gene>
<dbReference type="EMBL" id="UOER01000114">
    <property type="protein sequence ID" value="VAW21999.1"/>
    <property type="molecule type" value="Genomic_DNA"/>
</dbReference>
<feature type="transmembrane region" description="Helical" evidence="1">
    <location>
        <begin position="67"/>
        <end position="88"/>
    </location>
</feature>
<dbReference type="Pfam" id="PF14093">
    <property type="entry name" value="DUF4271"/>
    <property type="match status" value="1"/>
</dbReference>
<feature type="transmembrane region" description="Helical" evidence="1">
    <location>
        <begin position="14"/>
        <end position="33"/>
    </location>
</feature>
<feature type="transmembrane region" description="Helical" evidence="1">
    <location>
        <begin position="139"/>
        <end position="159"/>
    </location>
</feature>
<feature type="transmembrane region" description="Helical" evidence="1">
    <location>
        <begin position="100"/>
        <end position="127"/>
    </location>
</feature>
<proteinExistence type="predicted"/>
<dbReference type="AlphaFoldDB" id="A0A3B0UBN4"/>
<reference evidence="2" key="1">
    <citation type="submission" date="2018-06" db="EMBL/GenBank/DDBJ databases">
        <authorList>
            <person name="Zhirakovskaya E."/>
        </authorList>
    </citation>
    <scope>NUCLEOTIDE SEQUENCE</scope>
</reference>